<protein>
    <submittedName>
        <fullName evidence="6">NAD(P)-dependent oxidoreductase</fullName>
    </submittedName>
</protein>
<dbReference type="InterPro" id="IPR013328">
    <property type="entry name" value="6PGD_dom2"/>
</dbReference>
<proteinExistence type="inferred from homology"/>
<evidence type="ECO:0000313" key="7">
    <source>
        <dbReference type="Proteomes" id="UP000596130"/>
    </source>
</evidence>
<evidence type="ECO:0000256" key="3">
    <source>
        <dbReference type="SAM" id="MobiDB-lite"/>
    </source>
</evidence>
<dbReference type="SUPFAM" id="SSF51735">
    <property type="entry name" value="NAD(P)-binding Rossmann-fold domains"/>
    <property type="match status" value="1"/>
</dbReference>
<dbReference type="GO" id="GO:0140673">
    <property type="term" value="P:transcription elongation-coupled chromatin remodeling"/>
    <property type="evidence" value="ECO:0007669"/>
    <property type="project" value="TreeGrafter"/>
</dbReference>
<feature type="domain" description="NADPH-dependent reductive aminase-like C-terminal" evidence="5">
    <location>
        <begin position="184"/>
        <end position="309"/>
    </location>
</feature>
<dbReference type="OrthoDB" id="4029976at2"/>
<dbReference type="InterPro" id="IPR008927">
    <property type="entry name" value="6-PGluconate_DH-like_C_sf"/>
</dbReference>
<dbReference type="GO" id="GO:0050661">
    <property type="term" value="F:NADP binding"/>
    <property type="evidence" value="ECO:0007669"/>
    <property type="project" value="InterPro"/>
</dbReference>
<dbReference type="PIRSF" id="PIRSF000103">
    <property type="entry name" value="HIBADH"/>
    <property type="match status" value="1"/>
</dbReference>
<dbReference type="SUPFAM" id="SSF48179">
    <property type="entry name" value="6-phosphogluconate dehydrogenase C-terminal domain-like"/>
    <property type="match status" value="1"/>
</dbReference>
<evidence type="ECO:0000259" key="5">
    <source>
        <dbReference type="Pfam" id="PF21761"/>
    </source>
</evidence>
<dbReference type="Gene3D" id="1.10.1040.10">
    <property type="entry name" value="N-(1-d-carboxylethyl)-l-norvaline Dehydrogenase, domain 2"/>
    <property type="match status" value="1"/>
</dbReference>
<dbReference type="InterPro" id="IPR048666">
    <property type="entry name" value="RedAm-like_C"/>
</dbReference>
<dbReference type="Pfam" id="PF03446">
    <property type="entry name" value="NAD_binding_2"/>
    <property type="match status" value="1"/>
</dbReference>
<dbReference type="InterPro" id="IPR015815">
    <property type="entry name" value="HIBADH-related"/>
</dbReference>
<keyword evidence="2" id="KW-0560">Oxidoreductase</keyword>
<dbReference type="GO" id="GO:0016491">
    <property type="term" value="F:oxidoreductase activity"/>
    <property type="evidence" value="ECO:0007669"/>
    <property type="project" value="UniProtKB-KW"/>
</dbReference>
<dbReference type="PANTHER" id="PTHR43580">
    <property type="entry name" value="OXIDOREDUCTASE GLYR1-RELATED"/>
    <property type="match status" value="1"/>
</dbReference>
<name>A0A4Q7EZT6_9ACTN</name>
<evidence type="ECO:0000256" key="2">
    <source>
        <dbReference type="ARBA" id="ARBA00023002"/>
    </source>
</evidence>
<evidence type="ECO:0000256" key="1">
    <source>
        <dbReference type="ARBA" id="ARBA00009080"/>
    </source>
</evidence>
<feature type="compositionally biased region" description="Polar residues" evidence="3">
    <location>
        <begin position="1"/>
        <end position="18"/>
    </location>
</feature>
<dbReference type="InterPro" id="IPR036291">
    <property type="entry name" value="NAD(P)-bd_dom_sf"/>
</dbReference>
<organism evidence="6 7">
    <name type="scientific">Streptomyces alfalfae</name>
    <dbReference type="NCBI Taxonomy" id="1642299"/>
    <lineage>
        <taxon>Bacteria</taxon>
        <taxon>Bacillati</taxon>
        <taxon>Actinomycetota</taxon>
        <taxon>Actinomycetes</taxon>
        <taxon>Kitasatosporales</taxon>
        <taxon>Streptomycetaceae</taxon>
        <taxon>Streptomyces</taxon>
    </lineage>
</organism>
<gene>
    <name evidence="6" type="ORF">I8755_17955</name>
</gene>
<dbReference type="EMBL" id="CP065959">
    <property type="protein sequence ID" value="QQC90093.1"/>
    <property type="molecule type" value="Genomic_DNA"/>
</dbReference>
<feature type="domain" description="6-phosphogluconate dehydrogenase NADP-binding" evidence="4">
    <location>
        <begin position="26"/>
        <end position="176"/>
    </location>
</feature>
<dbReference type="GO" id="GO:0000785">
    <property type="term" value="C:chromatin"/>
    <property type="evidence" value="ECO:0007669"/>
    <property type="project" value="TreeGrafter"/>
</dbReference>
<evidence type="ECO:0000313" key="6">
    <source>
        <dbReference type="EMBL" id="QQC90093.1"/>
    </source>
</evidence>
<dbReference type="InterPro" id="IPR006115">
    <property type="entry name" value="6PGDH_NADP-bd"/>
</dbReference>
<dbReference type="GO" id="GO:0031491">
    <property type="term" value="F:nucleosome binding"/>
    <property type="evidence" value="ECO:0007669"/>
    <property type="project" value="TreeGrafter"/>
</dbReference>
<dbReference type="Gene3D" id="3.40.50.720">
    <property type="entry name" value="NAD(P)-binding Rossmann-like Domain"/>
    <property type="match status" value="1"/>
</dbReference>
<reference evidence="6 7" key="1">
    <citation type="submission" date="2020-12" db="EMBL/GenBank/DDBJ databases">
        <title>Identification and biosynthesis of polyene macrolides produced by Streptomyces alfalfae Men-myco-93-63.</title>
        <authorList>
            <person name="Liu D."/>
            <person name="Li Y."/>
            <person name="Liu L."/>
            <person name="Han X."/>
            <person name="Shen F."/>
        </authorList>
    </citation>
    <scope>NUCLEOTIDE SEQUENCE [LARGE SCALE GENOMIC DNA]</scope>
    <source>
        <strain evidence="6 7">Men-myco-93-63</strain>
    </source>
</reference>
<accession>A0A4Q7EZT6</accession>
<evidence type="ECO:0000259" key="4">
    <source>
        <dbReference type="Pfam" id="PF03446"/>
    </source>
</evidence>
<dbReference type="PANTHER" id="PTHR43580:SF2">
    <property type="entry name" value="CYTOKINE-LIKE NUCLEAR FACTOR N-PAC"/>
    <property type="match status" value="1"/>
</dbReference>
<comment type="similarity">
    <text evidence="1">Belongs to the HIBADH-related family.</text>
</comment>
<dbReference type="RefSeq" id="WP_079250070.1">
    <property type="nucleotide sequence ID" value="NZ_CP015588.1"/>
</dbReference>
<dbReference type="GO" id="GO:0003677">
    <property type="term" value="F:DNA binding"/>
    <property type="evidence" value="ECO:0007669"/>
    <property type="project" value="TreeGrafter"/>
</dbReference>
<dbReference type="InterPro" id="IPR051265">
    <property type="entry name" value="HIBADH-related_NP60_sf"/>
</dbReference>
<dbReference type="Proteomes" id="UP000596130">
    <property type="component" value="Chromosome"/>
</dbReference>
<dbReference type="Pfam" id="PF21761">
    <property type="entry name" value="RedAm-like_C"/>
    <property type="match status" value="1"/>
</dbReference>
<sequence length="314" mass="32189">MNADSNSRPVNADNNSPAATPARTPVTVIGLGLMGSALASALLDRGHPVTVWNRSPEKAKPLADRGARVAGTPADAVAASGLVLACVLDYDALHTVLDPLAEAGALTGKALVNLTSGAPEQAEAMAAWAEEHGAGYLDGGIMTTPPGVGNPEMMFLYSGSEDVFTAHRPVLAALGDPLHLGSAPGLASLYDSALLGLMWAAFTGWLHGTALVTADGTSATDFTRVALRWLNGAVSLFLTTYAPQVDAGRYPGDDATVDVQIAAIGHLIHAAEARGVDNALPELIRSTMRRAADAGHGSDSYAGVIEVLRGPSAR</sequence>
<feature type="region of interest" description="Disordered" evidence="3">
    <location>
        <begin position="1"/>
        <end position="22"/>
    </location>
</feature>
<dbReference type="AlphaFoldDB" id="A0A4Q7EZT6"/>